<dbReference type="InterPro" id="IPR032710">
    <property type="entry name" value="NTF2-like_dom_sf"/>
</dbReference>
<organism evidence="2">
    <name type="scientific">freshwater metagenome</name>
    <dbReference type="NCBI Taxonomy" id="449393"/>
    <lineage>
        <taxon>unclassified sequences</taxon>
        <taxon>metagenomes</taxon>
        <taxon>ecological metagenomes</taxon>
    </lineage>
</organism>
<name>A0A6J6SJU4_9ZZZZ</name>
<dbReference type="AlphaFoldDB" id="A0A6J6SJU4"/>
<reference evidence="2" key="1">
    <citation type="submission" date="2020-05" db="EMBL/GenBank/DDBJ databases">
        <authorList>
            <person name="Chiriac C."/>
            <person name="Salcher M."/>
            <person name="Ghai R."/>
            <person name="Kavagutti S V."/>
        </authorList>
    </citation>
    <scope>NUCLEOTIDE SEQUENCE</scope>
</reference>
<sequence>MADAATIRLAFERYCGRLTAHDASGIAALYAVDAVVEDPAGSTPVVGRAAIEAFYDGALGRVRPEKVELTGPVRVLATGIAAAATLRSTSLRDGVRAQVDIIDVMTFAPDGLITSMQAYWGPDNLTVLDAY</sequence>
<accession>A0A6J6SJU4</accession>
<evidence type="ECO:0000313" key="2">
    <source>
        <dbReference type="EMBL" id="CAB4735164.1"/>
    </source>
</evidence>
<gene>
    <name evidence="2" type="ORF">UFOPK2754_00762</name>
    <name evidence="3" type="ORF">UFOPK3139_02554</name>
    <name evidence="4" type="ORF">UFOPK3543_02522</name>
    <name evidence="5" type="ORF">UFOPK3967_00520</name>
</gene>
<evidence type="ECO:0000259" key="1">
    <source>
        <dbReference type="Pfam" id="PF12680"/>
    </source>
</evidence>
<proteinExistence type="predicted"/>
<evidence type="ECO:0000313" key="4">
    <source>
        <dbReference type="EMBL" id="CAB4928612.1"/>
    </source>
</evidence>
<dbReference type="EMBL" id="CAFABA010000137">
    <property type="protein sequence ID" value="CAB4835631.1"/>
    <property type="molecule type" value="Genomic_DNA"/>
</dbReference>
<feature type="domain" description="SnoaL-like" evidence="1">
    <location>
        <begin position="12"/>
        <end position="115"/>
    </location>
</feature>
<dbReference type="EMBL" id="CAEZYR010000019">
    <property type="protein sequence ID" value="CAB4735164.1"/>
    <property type="molecule type" value="Genomic_DNA"/>
</dbReference>
<evidence type="ECO:0000313" key="3">
    <source>
        <dbReference type="EMBL" id="CAB4835631.1"/>
    </source>
</evidence>
<dbReference type="Pfam" id="PF12680">
    <property type="entry name" value="SnoaL_2"/>
    <property type="match status" value="1"/>
</dbReference>
<protein>
    <submittedName>
        <fullName evidence="2">Unannotated protein</fullName>
    </submittedName>
</protein>
<dbReference type="SUPFAM" id="SSF54427">
    <property type="entry name" value="NTF2-like"/>
    <property type="match status" value="1"/>
</dbReference>
<dbReference type="EMBL" id="CAFBMH010000128">
    <property type="protein sequence ID" value="CAB4928612.1"/>
    <property type="molecule type" value="Genomic_DNA"/>
</dbReference>
<dbReference type="EMBL" id="CAFBOS010000020">
    <property type="protein sequence ID" value="CAB4983673.1"/>
    <property type="molecule type" value="Genomic_DNA"/>
</dbReference>
<evidence type="ECO:0000313" key="5">
    <source>
        <dbReference type="EMBL" id="CAB4983673.1"/>
    </source>
</evidence>
<dbReference type="InterPro" id="IPR037401">
    <property type="entry name" value="SnoaL-like"/>
</dbReference>
<dbReference type="Gene3D" id="3.10.450.50">
    <property type="match status" value="1"/>
</dbReference>